<keyword evidence="5 8" id="KW-0812">Transmembrane</keyword>
<feature type="transmembrane region" description="Helical" evidence="8">
    <location>
        <begin position="363"/>
        <end position="396"/>
    </location>
</feature>
<evidence type="ECO:0000256" key="2">
    <source>
        <dbReference type="ARBA" id="ARBA00022475"/>
    </source>
</evidence>
<reference evidence="9 10" key="1">
    <citation type="submission" date="2019-09" db="EMBL/GenBank/DDBJ databases">
        <title>Genome sequence of Adhaeribacter sp. M2.</title>
        <authorList>
            <person name="Srinivasan S."/>
        </authorList>
    </citation>
    <scope>NUCLEOTIDE SEQUENCE [LARGE SCALE GENOMIC DNA]</scope>
    <source>
        <strain evidence="9 10">M2</strain>
    </source>
</reference>
<dbReference type="GO" id="GO:0016763">
    <property type="term" value="F:pentosyltransferase activity"/>
    <property type="evidence" value="ECO:0007669"/>
    <property type="project" value="TreeGrafter"/>
</dbReference>
<comment type="caution">
    <text evidence="9">The sequence shown here is derived from an EMBL/GenBank/DDBJ whole genome shotgun (WGS) entry which is preliminary data.</text>
</comment>
<evidence type="ECO:0000313" key="9">
    <source>
        <dbReference type="EMBL" id="KAA9340750.1"/>
    </source>
</evidence>
<feature type="transmembrane region" description="Helical" evidence="8">
    <location>
        <begin position="117"/>
        <end position="137"/>
    </location>
</feature>
<feature type="transmembrane region" description="Helical" evidence="8">
    <location>
        <begin position="79"/>
        <end position="110"/>
    </location>
</feature>
<dbReference type="GO" id="GO:0009103">
    <property type="term" value="P:lipopolysaccharide biosynthetic process"/>
    <property type="evidence" value="ECO:0007669"/>
    <property type="project" value="UniProtKB-ARBA"/>
</dbReference>
<evidence type="ECO:0000256" key="5">
    <source>
        <dbReference type="ARBA" id="ARBA00022692"/>
    </source>
</evidence>
<accession>A0A5N1J7G4</accession>
<dbReference type="GO" id="GO:0005886">
    <property type="term" value="C:plasma membrane"/>
    <property type="evidence" value="ECO:0007669"/>
    <property type="project" value="UniProtKB-SubCell"/>
</dbReference>
<evidence type="ECO:0000256" key="8">
    <source>
        <dbReference type="SAM" id="Phobius"/>
    </source>
</evidence>
<protein>
    <submittedName>
        <fullName evidence="9">Uncharacterized protein</fullName>
    </submittedName>
</protein>
<sequence length="551" mass="63922">MFLKPVNRKFSTDVLFKPEGLLFFTVAFTLAYFFLAHEGFYFNDDYGYARMAGEVLHGNFQFQDLPSYHRLLIFVPTAFFYKLFGISIFTTTLWTLLCTLGCSFLIYFIFRKEDKQLTCWALVLFGLQFHTLFLSTYLFPDNILMFFALAAAGTLYVARREERNPVWYAALFVLTNFAALLCKETIVWYLPFYLLVAFSDFSRKKHSIFWSVSTGLGAAVLFLYLLTYKIHFGSFLYRFTMVENTNLVMENNFIKDANASLLPRLTYAPVLFLMGAGFFLPLTFCFRFFRKNAFSEMQKLSGESFWLLLTLLVLLLFWFGSTSMNYYNPITLVPRMATPLFAPLAIAAAYQLHRYFQEPKGELWFIIPLMTAAVLLRSSLSVVYVVPALYFTFAWWRRKAGRSNNSAVAFLVLLLAALVLRPLHFILKPSVSGFFEQEKIVKNFLKTAPANSILFTDGWFEKSAAYYFNFEPQQKVRVLNYEDFNGVNSSSEQPVFLLVNAKTITNPDWQFNPPQPRFNLPEAAIYKRFPNRKLVTENGPVKLYQVFPTNR</sequence>
<keyword evidence="6 8" id="KW-1133">Transmembrane helix</keyword>
<keyword evidence="3" id="KW-0328">Glycosyltransferase</keyword>
<feature type="transmembrane region" description="Helical" evidence="8">
    <location>
        <begin position="304"/>
        <end position="320"/>
    </location>
</feature>
<organism evidence="9 10">
    <name type="scientific">Adhaeribacter soli</name>
    <dbReference type="NCBI Taxonomy" id="2607655"/>
    <lineage>
        <taxon>Bacteria</taxon>
        <taxon>Pseudomonadati</taxon>
        <taxon>Bacteroidota</taxon>
        <taxon>Cytophagia</taxon>
        <taxon>Cytophagales</taxon>
        <taxon>Hymenobacteraceae</taxon>
        <taxon>Adhaeribacter</taxon>
    </lineage>
</organism>
<dbReference type="EMBL" id="VTWT01000002">
    <property type="protein sequence ID" value="KAA9340750.1"/>
    <property type="molecule type" value="Genomic_DNA"/>
</dbReference>
<keyword evidence="2" id="KW-1003">Cell membrane</keyword>
<keyword evidence="10" id="KW-1185">Reference proteome</keyword>
<evidence type="ECO:0000256" key="1">
    <source>
        <dbReference type="ARBA" id="ARBA00004651"/>
    </source>
</evidence>
<dbReference type="PANTHER" id="PTHR33908">
    <property type="entry name" value="MANNOSYLTRANSFERASE YKCB-RELATED"/>
    <property type="match status" value="1"/>
</dbReference>
<dbReference type="RefSeq" id="WP_150902677.1">
    <property type="nucleotide sequence ID" value="NZ_VTWT01000002.1"/>
</dbReference>
<feature type="transmembrane region" description="Helical" evidence="8">
    <location>
        <begin position="21"/>
        <end position="42"/>
    </location>
</feature>
<keyword evidence="7 8" id="KW-0472">Membrane</keyword>
<keyword evidence="4" id="KW-0808">Transferase</keyword>
<feature type="transmembrane region" description="Helical" evidence="8">
    <location>
        <begin position="208"/>
        <end position="228"/>
    </location>
</feature>
<proteinExistence type="predicted"/>
<gene>
    <name evidence="9" type="ORF">F0P94_04800</name>
</gene>
<feature type="transmembrane region" description="Helical" evidence="8">
    <location>
        <begin position="166"/>
        <end position="188"/>
    </location>
</feature>
<evidence type="ECO:0000256" key="3">
    <source>
        <dbReference type="ARBA" id="ARBA00022676"/>
    </source>
</evidence>
<feature type="transmembrane region" description="Helical" evidence="8">
    <location>
        <begin position="143"/>
        <end position="159"/>
    </location>
</feature>
<dbReference type="Proteomes" id="UP000326570">
    <property type="component" value="Unassembled WGS sequence"/>
</dbReference>
<feature type="transmembrane region" description="Helical" evidence="8">
    <location>
        <begin position="408"/>
        <end position="427"/>
    </location>
</feature>
<evidence type="ECO:0000256" key="7">
    <source>
        <dbReference type="ARBA" id="ARBA00023136"/>
    </source>
</evidence>
<feature type="transmembrane region" description="Helical" evidence="8">
    <location>
        <begin position="332"/>
        <end position="351"/>
    </location>
</feature>
<evidence type="ECO:0000256" key="6">
    <source>
        <dbReference type="ARBA" id="ARBA00022989"/>
    </source>
</evidence>
<evidence type="ECO:0000313" key="10">
    <source>
        <dbReference type="Proteomes" id="UP000326570"/>
    </source>
</evidence>
<dbReference type="AlphaFoldDB" id="A0A5N1J7G4"/>
<dbReference type="InterPro" id="IPR050297">
    <property type="entry name" value="LipidA_mod_glycosyltrf_83"/>
</dbReference>
<feature type="transmembrane region" description="Helical" evidence="8">
    <location>
        <begin position="265"/>
        <end position="284"/>
    </location>
</feature>
<name>A0A5N1J7G4_9BACT</name>
<comment type="subcellular location">
    <subcellularLocation>
        <location evidence="1">Cell membrane</location>
        <topology evidence="1">Multi-pass membrane protein</topology>
    </subcellularLocation>
</comment>
<dbReference type="PANTHER" id="PTHR33908:SF11">
    <property type="entry name" value="MEMBRANE PROTEIN"/>
    <property type="match status" value="1"/>
</dbReference>
<evidence type="ECO:0000256" key="4">
    <source>
        <dbReference type="ARBA" id="ARBA00022679"/>
    </source>
</evidence>